<feature type="compositionally biased region" description="Polar residues" evidence="1">
    <location>
        <begin position="85"/>
        <end position="95"/>
    </location>
</feature>
<feature type="compositionally biased region" description="Low complexity" evidence="1">
    <location>
        <begin position="492"/>
        <end position="512"/>
    </location>
</feature>
<feature type="compositionally biased region" description="Polar residues" evidence="1">
    <location>
        <begin position="243"/>
        <end position="254"/>
    </location>
</feature>
<evidence type="ECO:0000313" key="3">
    <source>
        <dbReference type="Proteomes" id="UP000541558"/>
    </source>
</evidence>
<accession>A0A8H5ER87</accession>
<feature type="compositionally biased region" description="Polar residues" evidence="1">
    <location>
        <begin position="456"/>
        <end position="467"/>
    </location>
</feature>
<reference evidence="2 3" key="1">
    <citation type="journal article" date="2020" name="ISME J.">
        <title>Uncovering the hidden diversity of litter-decomposition mechanisms in mushroom-forming fungi.</title>
        <authorList>
            <person name="Floudas D."/>
            <person name="Bentzer J."/>
            <person name="Ahren D."/>
            <person name="Johansson T."/>
            <person name="Persson P."/>
            <person name="Tunlid A."/>
        </authorList>
    </citation>
    <scope>NUCLEOTIDE SEQUENCE [LARGE SCALE GENOMIC DNA]</scope>
    <source>
        <strain evidence="2 3">CBS 175.51</strain>
    </source>
</reference>
<feature type="compositionally biased region" description="Polar residues" evidence="1">
    <location>
        <begin position="110"/>
        <end position="148"/>
    </location>
</feature>
<feature type="region of interest" description="Disordered" evidence="1">
    <location>
        <begin position="324"/>
        <end position="362"/>
    </location>
</feature>
<sequence length="766" mass="83325">MALTQSALRLPGPSWDEEVVPALRKRLQSESRTLSKRMSAISLSGDEVVGVGGTFSPYNGSESMSSRHNTPTPSSNPPQHHYQPRQPNGSNSLDYSSHSGAASATTSSHPNTAKKPSTTAPNGTAFQRSRTYSQPDSALKMNRSTNGSRPPDPKPTRIPKPSTRTYGNYSNGNTPTVPQTNGFANSPPHPEQEFGQYHDHRSGTYSSNFTTSSLTSKSIVGLTGSTHPGLLHESPPFPPSSSATSLAYTPTTNGYHHHAHGEAEEFMDAAPSRQSMESEEQPFEHWYRGEVSRNGGVGELRVGKRQEMLDIANYGHLIRSANANAKRKAAPGEWENDAPYREERTSQHYSSGRGRHRKRAGSIGGLTEAERVRGSVYFDEANLDAVGRVLDENPLTDLDDDYTSDVASLSSYNRVEHDYIPGVGDISTTTTVVAPNPYSDVAVDMHLTPRMDDRSTTPTPMSQSQRGQYPPTRIPGPSKSRQSTETRAETPSTLNTSTRSTVNVSTSSTSKTPSPPLVAPSANGKRSVSGQSVGGGPGKRGVSPATPNAKRRMPVKSLRGKQTPVKLPSKEQRESVGQYPSPGEGEDMADAIPTWTQPVPRTGNWDEVVLPVVARNKGLDGQYTTADGSPQPKKIDNTPAPAPGTFGFKYRPMRHSDEFIPMDEFGRPDQVQEERPRQPQMEEQGDQDQDHPSWPPQDSYNKHEQTRLPARGGTPPPSPPPFAHYAPNPKKGGVDAMHVAQPPTNHQRQERIPEEESAGCCKCTIM</sequence>
<feature type="compositionally biased region" description="Low complexity" evidence="1">
    <location>
        <begin position="96"/>
        <end position="109"/>
    </location>
</feature>
<feature type="compositionally biased region" description="Polar residues" evidence="1">
    <location>
        <begin position="162"/>
        <end position="184"/>
    </location>
</feature>
<keyword evidence="3" id="KW-1185">Reference proteome</keyword>
<feature type="compositionally biased region" description="Basic and acidic residues" evidence="1">
    <location>
        <begin position="190"/>
        <end position="202"/>
    </location>
</feature>
<feature type="region of interest" description="Disordered" evidence="1">
    <location>
        <begin position="617"/>
        <end position="766"/>
    </location>
</feature>
<organism evidence="2 3">
    <name type="scientific">Ephemerocybe angulata</name>
    <dbReference type="NCBI Taxonomy" id="980116"/>
    <lineage>
        <taxon>Eukaryota</taxon>
        <taxon>Fungi</taxon>
        <taxon>Dikarya</taxon>
        <taxon>Basidiomycota</taxon>
        <taxon>Agaricomycotina</taxon>
        <taxon>Agaricomycetes</taxon>
        <taxon>Agaricomycetidae</taxon>
        <taxon>Agaricales</taxon>
        <taxon>Agaricineae</taxon>
        <taxon>Psathyrellaceae</taxon>
        <taxon>Ephemerocybe</taxon>
    </lineage>
</organism>
<name>A0A8H5ER87_9AGAR</name>
<gene>
    <name evidence="2" type="ORF">D9611_014017</name>
</gene>
<feature type="compositionally biased region" description="Basic and acidic residues" evidence="1">
    <location>
        <begin position="654"/>
        <end position="677"/>
    </location>
</feature>
<comment type="caution">
    <text evidence="2">The sequence shown here is derived from an EMBL/GenBank/DDBJ whole genome shotgun (WGS) entry which is preliminary data.</text>
</comment>
<dbReference type="OrthoDB" id="3363891at2759"/>
<feature type="compositionally biased region" description="Polar residues" evidence="1">
    <location>
        <begin position="56"/>
        <end position="73"/>
    </location>
</feature>
<dbReference type="EMBL" id="JAACJK010000236">
    <property type="protein sequence ID" value="KAF5309356.1"/>
    <property type="molecule type" value="Genomic_DNA"/>
</dbReference>
<protein>
    <submittedName>
        <fullName evidence="2">Uncharacterized protein</fullName>
    </submittedName>
</protein>
<feature type="region of interest" description="Disordered" evidence="1">
    <location>
        <begin position="450"/>
        <end position="603"/>
    </location>
</feature>
<feature type="region of interest" description="Disordered" evidence="1">
    <location>
        <begin position="225"/>
        <end position="290"/>
    </location>
</feature>
<evidence type="ECO:0000313" key="2">
    <source>
        <dbReference type="EMBL" id="KAF5309356.1"/>
    </source>
</evidence>
<dbReference type="AlphaFoldDB" id="A0A8H5ER87"/>
<dbReference type="Proteomes" id="UP000541558">
    <property type="component" value="Unassembled WGS sequence"/>
</dbReference>
<evidence type="ECO:0000256" key="1">
    <source>
        <dbReference type="SAM" id="MobiDB-lite"/>
    </source>
</evidence>
<proteinExistence type="predicted"/>
<feature type="region of interest" description="Disordered" evidence="1">
    <location>
        <begin position="28"/>
        <end position="211"/>
    </location>
</feature>